<keyword evidence="5 7" id="KW-1133">Transmembrane helix</keyword>
<dbReference type="GO" id="GO:0005886">
    <property type="term" value="C:plasma membrane"/>
    <property type="evidence" value="ECO:0007669"/>
    <property type="project" value="UniProtKB-SubCell"/>
</dbReference>
<dbReference type="InterPro" id="IPR035906">
    <property type="entry name" value="MetI-like_sf"/>
</dbReference>
<dbReference type="GO" id="GO:0055085">
    <property type="term" value="P:transmembrane transport"/>
    <property type="evidence" value="ECO:0007669"/>
    <property type="project" value="InterPro"/>
</dbReference>
<keyword evidence="6 7" id="KW-0472">Membrane</keyword>
<dbReference type="SUPFAM" id="SSF161098">
    <property type="entry name" value="MetI-like"/>
    <property type="match status" value="1"/>
</dbReference>
<feature type="transmembrane region" description="Helical" evidence="7">
    <location>
        <begin position="25"/>
        <end position="46"/>
    </location>
</feature>
<dbReference type="Pfam" id="PF12911">
    <property type="entry name" value="OppC_N"/>
    <property type="match status" value="1"/>
</dbReference>
<evidence type="ECO:0000256" key="5">
    <source>
        <dbReference type="ARBA" id="ARBA00022989"/>
    </source>
</evidence>
<keyword evidence="2 7" id="KW-0813">Transport</keyword>
<evidence type="ECO:0000256" key="1">
    <source>
        <dbReference type="ARBA" id="ARBA00004651"/>
    </source>
</evidence>
<dbReference type="AlphaFoldDB" id="A0AAU7UFT6"/>
<feature type="transmembrane region" description="Helical" evidence="7">
    <location>
        <begin position="153"/>
        <end position="172"/>
    </location>
</feature>
<reference evidence="9" key="1">
    <citation type="submission" date="2024-06" db="EMBL/GenBank/DDBJ databases">
        <title>Draft Genome Sequence of Deinococcus sonorensis Type Strain KR-87, a Biofilm Producing Representative of the Genus Deinococcus.</title>
        <authorList>
            <person name="Boren L.S."/>
            <person name="Grosso R.A."/>
            <person name="Hugenberg-Cox A.N."/>
            <person name="Hill J.T.E."/>
            <person name="Albert C.M."/>
            <person name="Tuohy J.M."/>
        </authorList>
    </citation>
    <scope>NUCLEOTIDE SEQUENCE</scope>
    <source>
        <strain evidence="9">KR-87</strain>
        <plasmid evidence="9">pDson02</plasmid>
    </source>
</reference>
<geneLocation type="plasmid" evidence="9">
    <name>pDson02</name>
</geneLocation>
<feature type="transmembrane region" description="Helical" evidence="7">
    <location>
        <begin position="211"/>
        <end position="236"/>
    </location>
</feature>
<feature type="transmembrane region" description="Helical" evidence="7">
    <location>
        <begin position="256"/>
        <end position="279"/>
    </location>
</feature>
<evidence type="ECO:0000256" key="3">
    <source>
        <dbReference type="ARBA" id="ARBA00022475"/>
    </source>
</evidence>
<keyword evidence="4 7" id="KW-0812">Transmembrane</keyword>
<dbReference type="Pfam" id="PF00528">
    <property type="entry name" value="BPD_transp_1"/>
    <property type="match status" value="1"/>
</dbReference>
<evidence type="ECO:0000256" key="4">
    <source>
        <dbReference type="ARBA" id="ARBA00022692"/>
    </source>
</evidence>
<gene>
    <name evidence="9" type="ORF">ABOD76_20355</name>
</gene>
<dbReference type="InterPro" id="IPR025966">
    <property type="entry name" value="OppC_N"/>
</dbReference>
<dbReference type="PANTHER" id="PTHR43386:SF1">
    <property type="entry name" value="D,D-DIPEPTIDE TRANSPORT SYSTEM PERMEASE PROTEIN DDPC-RELATED"/>
    <property type="match status" value="1"/>
</dbReference>
<comment type="similarity">
    <text evidence="7">Belongs to the binding-protein-dependent transport system permease family.</text>
</comment>
<feature type="transmembrane region" description="Helical" evidence="7">
    <location>
        <begin position="125"/>
        <end position="147"/>
    </location>
</feature>
<proteinExistence type="inferred from homology"/>
<comment type="subcellular location">
    <subcellularLocation>
        <location evidence="1 7">Cell membrane</location>
        <topology evidence="1 7">Multi-pass membrane protein</topology>
    </subcellularLocation>
</comment>
<dbReference type="EMBL" id="CP158300">
    <property type="protein sequence ID" value="XBV87406.1"/>
    <property type="molecule type" value="Genomic_DNA"/>
</dbReference>
<dbReference type="KEGG" id="dsc:ABOD76_20355"/>
<accession>A0AAU7UFT6</accession>
<keyword evidence="9" id="KW-0614">Plasmid</keyword>
<evidence type="ECO:0000256" key="7">
    <source>
        <dbReference type="RuleBase" id="RU363032"/>
    </source>
</evidence>
<organism evidence="9">
    <name type="scientific">Deinococcus sonorensis KR-87</name>
    <dbReference type="NCBI Taxonomy" id="694439"/>
    <lineage>
        <taxon>Bacteria</taxon>
        <taxon>Thermotogati</taxon>
        <taxon>Deinococcota</taxon>
        <taxon>Deinococci</taxon>
        <taxon>Deinococcales</taxon>
        <taxon>Deinococcaceae</taxon>
        <taxon>Deinococcus</taxon>
    </lineage>
</organism>
<dbReference type="InterPro" id="IPR000515">
    <property type="entry name" value="MetI-like"/>
</dbReference>
<dbReference type="Gene3D" id="1.10.3720.10">
    <property type="entry name" value="MetI-like"/>
    <property type="match status" value="1"/>
</dbReference>
<dbReference type="InterPro" id="IPR050366">
    <property type="entry name" value="BP-dependent_transpt_permease"/>
</dbReference>
<evidence type="ECO:0000259" key="8">
    <source>
        <dbReference type="PROSITE" id="PS50928"/>
    </source>
</evidence>
<feature type="transmembrane region" description="Helical" evidence="7">
    <location>
        <begin position="94"/>
        <end position="118"/>
    </location>
</feature>
<name>A0AAU7UFT6_9DEIO</name>
<evidence type="ECO:0000256" key="6">
    <source>
        <dbReference type="ARBA" id="ARBA00023136"/>
    </source>
</evidence>
<keyword evidence="3" id="KW-1003">Cell membrane</keyword>
<dbReference type="CDD" id="cd06261">
    <property type="entry name" value="TM_PBP2"/>
    <property type="match status" value="1"/>
</dbReference>
<feature type="domain" description="ABC transmembrane type-1" evidence="8">
    <location>
        <begin position="90"/>
        <end position="279"/>
    </location>
</feature>
<protein>
    <submittedName>
        <fullName evidence="9">ABC transporter permease</fullName>
    </submittedName>
</protein>
<sequence>MPRPQLKSRGASSAAWRRFRRQRGALLGLLITAVLIIICIFAPWLAPHDPAVQYPNGLSELGAPLPPTHTFWFGTDALGRDLYSRLIFGTRTSLLVAVLSNLIATSIALVLGTLAGYFGGLADTLIMRVTDVLISFPVLLLAAFLAAVLRPGIGVIIGVIGGVGWFYLARVIRAELLSVRRREYVEAARALGASDTRIIFRHALPQILGQVMVYSTLNFSTTVLFVAALSYVGIGVQPPTPDWGNMISDGSQYLTVSPWLVIFPGIFLGLSVLSFNLLGDGLRDALDVKSGKKAT</sequence>
<evidence type="ECO:0000256" key="2">
    <source>
        <dbReference type="ARBA" id="ARBA00022448"/>
    </source>
</evidence>
<dbReference type="PROSITE" id="PS50928">
    <property type="entry name" value="ABC_TM1"/>
    <property type="match status" value="1"/>
</dbReference>
<evidence type="ECO:0000313" key="9">
    <source>
        <dbReference type="EMBL" id="XBV87406.1"/>
    </source>
</evidence>
<dbReference type="PANTHER" id="PTHR43386">
    <property type="entry name" value="OLIGOPEPTIDE TRANSPORT SYSTEM PERMEASE PROTEIN APPC"/>
    <property type="match status" value="1"/>
</dbReference>
<dbReference type="RefSeq" id="WP_350245556.1">
    <property type="nucleotide sequence ID" value="NZ_CP158300.1"/>
</dbReference>